<dbReference type="GO" id="GO:0016491">
    <property type="term" value="F:oxidoreductase activity"/>
    <property type="evidence" value="ECO:0007669"/>
    <property type="project" value="InterPro"/>
</dbReference>
<keyword evidence="3" id="KW-1185">Reference proteome</keyword>
<dbReference type="SUPFAM" id="SSF51395">
    <property type="entry name" value="FMN-linked oxidoreductases"/>
    <property type="match status" value="1"/>
</dbReference>
<dbReference type="InterPro" id="IPR045247">
    <property type="entry name" value="Oye-like"/>
</dbReference>
<dbReference type="GO" id="GO:0005829">
    <property type="term" value="C:cytosol"/>
    <property type="evidence" value="ECO:0007669"/>
    <property type="project" value="TreeGrafter"/>
</dbReference>
<comment type="caution">
    <text evidence="2">The sequence shown here is derived from an EMBL/GenBank/DDBJ whole genome shotgun (WGS) entry which is preliminary data.</text>
</comment>
<dbReference type="FunFam" id="3.20.20.70:FF:000262">
    <property type="entry name" value="NADH:flavin oxidoreductase"/>
    <property type="match status" value="1"/>
</dbReference>
<dbReference type="PANTHER" id="PTHR22893:SF55">
    <property type="entry name" value="OXIDOREDUCTASE-RELATED"/>
    <property type="match status" value="1"/>
</dbReference>
<dbReference type="Gene3D" id="3.20.20.70">
    <property type="entry name" value="Aldolase class I"/>
    <property type="match status" value="1"/>
</dbReference>
<dbReference type="RefSeq" id="WP_211326979.1">
    <property type="nucleotide sequence ID" value="NZ_RAPK01000008.1"/>
</dbReference>
<dbReference type="AlphaFoldDB" id="A0A419V469"/>
<reference evidence="2 3" key="1">
    <citation type="submission" date="2018-09" db="EMBL/GenBank/DDBJ databases">
        <title>Genomic Encyclopedia of Archaeal and Bacterial Type Strains, Phase II (KMG-II): from individual species to whole genera.</title>
        <authorList>
            <person name="Goeker M."/>
        </authorList>
    </citation>
    <scope>NUCLEOTIDE SEQUENCE [LARGE SCALE GENOMIC DNA]</scope>
    <source>
        <strain evidence="2 3">DSM 17008</strain>
    </source>
</reference>
<accession>A0A419V469</accession>
<proteinExistence type="predicted"/>
<evidence type="ECO:0000313" key="2">
    <source>
        <dbReference type="EMBL" id="RKD73305.1"/>
    </source>
</evidence>
<dbReference type="Proteomes" id="UP000285120">
    <property type="component" value="Unassembled WGS sequence"/>
</dbReference>
<dbReference type="EMBL" id="RAPK01000008">
    <property type="protein sequence ID" value="RKD73305.1"/>
    <property type="molecule type" value="Genomic_DNA"/>
</dbReference>
<dbReference type="InterPro" id="IPR013785">
    <property type="entry name" value="Aldolase_TIM"/>
</dbReference>
<dbReference type="PANTHER" id="PTHR22893">
    <property type="entry name" value="NADH OXIDOREDUCTASE-RELATED"/>
    <property type="match status" value="1"/>
</dbReference>
<protein>
    <submittedName>
        <fullName evidence="2">2,4-dienoyl-CoA reductase-like NADH-dependent reductase (Old Yellow Enzyme family)</fullName>
    </submittedName>
</protein>
<gene>
    <name evidence="2" type="ORF">ATL39_1597</name>
</gene>
<sequence length="365" mass="40734">MTKSKSINALFQPWSIKDLHMKNRTVMAPMTRNFSPEGVPDENVVSYYRRRAESEVGLIVTEGTGISHPASLDNGNIPRFYGEDALNGWKKVVEAVHEAGGKIVPQLWHVGMTRPLDDSSKSVPPVGPSGLNLHGEKVVEPLSDDEIELIIQAYAEAAKAAKDIGFDGIEIHGAHGYLIDQFFWDVTNKRTDQYGGNAVERTRFAAEVIKACRKAVGEDFPIIFRFSQWKMTDFEAKLAQTPDELREFLAPLTEAGVDVYHCSTRRFWEPEFEGSSLNLAGWTKELTGLPVITVGSIGLNDAFTERTHAEMTSIDQLVERLEENEFDLVAIGRPLLSDPAWVQKVKENNAEAIVPFSKEALKELY</sequence>
<dbReference type="CDD" id="cd04747">
    <property type="entry name" value="OYE_like_5_FMN"/>
    <property type="match status" value="1"/>
</dbReference>
<organism evidence="2 3">
    <name type="scientific">Sinobaca qinghaiensis</name>
    <dbReference type="NCBI Taxonomy" id="342944"/>
    <lineage>
        <taxon>Bacteria</taxon>
        <taxon>Bacillati</taxon>
        <taxon>Bacillota</taxon>
        <taxon>Bacilli</taxon>
        <taxon>Bacillales</taxon>
        <taxon>Sporolactobacillaceae</taxon>
        <taxon>Sinobaca</taxon>
    </lineage>
</organism>
<evidence type="ECO:0000259" key="1">
    <source>
        <dbReference type="Pfam" id="PF00724"/>
    </source>
</evidence>
<dbReference type="GO" id="GO:0010181">
    <property type="term" value="F:FMN binding"/>
    <property type="evidence" value="ECO:0007669"/>
    <property type="project" value="InterPro"/>
</dbReference>
<evidence type="ECO:0000313" key="3">
    <source>
        <dbReference type="Proteomes" id="UP000285120"/>
    </source>
</evidence>
<dbReference type="InterPro" id="IPR001155">
    <property type="entry name" value="OxRdtase_FMN_N"/>
</dbReference>
<feature type="domain" description="NADH:flavin oxidoreductase/NADH oxidase N-terminal" evidence="1">
    <location>
        <begin position="10"/>
        <end position="349"/>
    </location>
</feature>
<name>A0A419V469_9BACL</name>
<dbReference type="Pfam" id="PF00724">
    <property type="entry name" value="Oxidored_FMN"/>
    <property type="match status" value="1"/>
</dbReference>